<name>A0A382QXQ6_9ZZZZ</name>
<evidence type="ECO:0008006" key="2">
    <source>
        <dbReference type="Google" id="ProtNLM"/>
    </source>
</evidence>
<proteinExistence type="predicted"/>
<sequence>MKSTIILFWSNFNKECKDFTTWKNSELVFSPFHKLTLGSHEKLNNTVELWTFQQVSNFDYKNITIKDASKFMEPEIAFDSLQKGHSIAFLADAIRLKRAAEIEGIVLDMDAVVLKTFPEYDS</sequence>
<organism evidence="1">
    <name type="scientific">marine metagenome</name>
    <dbReference type="NCBI Taxonomy" id="408172"/>
    <lineage>
        <taxon>unclassified sequences</taxon>
        <taxon>metagenomes</taxon>
        <taxon>ecological metagenomes</taxon>
    </lineage>
</organism>
<evidence type="ECO:0000313" key="1">
    <source>
        <dbReference type="EMBL" id="SVC90216.1"/>
    </source>
</evidence>
<accession>A0A382QXQ6</accession>
<dbReference type="EMBL" id="UINC01117647">
    <property type="protein sequence ID" value="SVC90216.1"/>
    <property type="molecule type" value="Genomic_DNA"/>
</dbReference>
<reference evidence="1" key="1">
    <citation type="submission" date="2018-05" db="EMBL/GenBank/DDBJ databases">
        <authorList>
            <person name="Lanie J.A."/>
            <person name="Ng W.-L."/>
            <person name="Kazmierczak K.M."/>
            <person name="Andrzejewski T.M."/>
            <person name="Davidsen T.M."/>
            <person name="Wayne K.J."/>
            <person name="Tettelin H."/>
            <person name="Glass J.I."/>
            <person name="Rusch D."/>
            <person name="Podicherti R."/>
            <person name="Tsui H.-C.T."/>
            <person name="Winkler M.E."/>
        </authorList>
    </citation>
    <scope>NUCLEOTIDE SEQUENCE</scope>
</reference>
<dbReference type="AlphaFoldDB" id="A0A382QXQ6"/>
<feature type="non-terminal residue" evidence="1">
    <location>
        <position position="122"/>
    </location>
</feature>
<gene>
    <name evidence="1" type="ORF">METZ01_LOCUS343070</name>
</gene>
<protein>
    <recommendedName>
        <fullName evidence="2">Nucleotide-diphospho-sugar transferase domain-containing protein</fullName>
    </recommendedName>
</protein>